<dbReference type="RefSeq" id="WP_064858525.1">
    <property type="nucleotide sequence ID" value="NZ_LZSF01000110.1"/>
</dbReference>
<evidence type="ECO:0008006" key="4">
    <source>
        <dbReference type="Google" id="ProtNLM"/>
    </source>
</evidence>
<organism evidence="2 3">
    <name type="scientific">Mycolicibacterium mucogenicum</name>
    <name type="common">Mycobacterium mucogenicum</name>
    <dbReference type="NCBI Taxonomy" id="56689"/>
    <lineage>
        <taxon>Bacteria</taxon>
        <taxon>Bacillati</taxon>
        <taxon>Actinomycetota</taxon>
        <taxon>Actinomycetes</taxon>
        <taxon>Mycobacteriales</taxon>
        <taxon>Mycobacteriaceae</taxon>
        <taxon>Mycolicibacterium</taxon>
    </lineage>
</organism>
<dbReference type="Proteomes" id="UP000093962">
    <property type="component" value="Unassembled WGS sequence"/>
</dbReference>
<gene>
    <name evidence="2" type="ORF">A5642_17370</name>
</gene>
<dbReference type="OrthoDB" id="4762335at2"/>
<feature type="chain" id="PRO_5008295328" description="Secreted protein" evidence="1">
    <location>
        <begin position="23"/>
        <end position="174"/>
    </location>
</feature>
<dbReference type="AlphaFoldDB" id="A0A1A0MT71"/>
<protein>
    <recommendedName>
        <fullName evidence="4">Secreted protein</fullName>
    </recommendedName>
</protein>
<proteinExistence type="predicted"/>
<reference evidence="2 3" key="1">
    <citation type="submission" date="2016-06" db="EMBL/GenBank/DDBJ databases">
        <authorList>
            <person name="Kjaerup R.B."/>
            <person name="Dalgaard T.S."/>
            <person name="Juul-Madsen H.R."/>
        </authorList>
    </citation>
    <scope>NUCLEOTIDE SEQUENCE [LARGE SCALE GENOMIC DNA]</scope>
    <source>
        <strain evidence="2 3">1199456.5</strain>
    </source>
</reference>
<evidence type="ECO:0000256" key="1">
    <source>
        <dbReference type="SAM" id="SignalP"/>
    </source>
</evidence>
<feature type="signal peptide" evidence="1">
    <location>
        <begin position="1"/>
        <end position="22"/>
    </location>
</feature>
<name>A0A1A0MT71_MYCMU</name>
<sequence>MKLPLIALTGAAVVLTAPLAQAAPPPNFPDLAGFSVVTSTHLARYQRTDQQVVKFSTPDGLACLVSALGGVAPIVRCYGPVPGTTGLAVTADPNAKAPRDFGVAQVHAANEGTISSYRGDYPTDLAGAPLLAPGEKVTLTTMTCGVVAGGVTACIDTTDGGHGFVLQPSGSWTF</sequence>
<evidence type="ECO:0000313" key="3">
    <source>
        <dbReference type="Proteomes" id="UP000093962"/>
    </source>
</evidence>
<keyword evidence="1" id="KW-0732">Signal</keyword>
<dbReference type="EMBL" id="LZSF01000110">
    <property type="protein sequence ID" value="OBA88251.1"/>
    <property type="molecule type" value="Genomic_DNA"/>
</dbReference>
<comment type="caution">
    <text evidence="2">The sequence shown here is derived from an EMBL/GenBank/DDBJ whole genome shotgun (WGS) entry which is preliminary data.</text>
</comment>
<evidence type="ECO:0000313" key="2">
    <source>
        <dbReference type="EMBL" id="OBA88251.1"/>
    </source>
</evidence>
<accession>A0A1A0MT71</accession>